<accession>E8WYC3</accession>
<dbReference type="EMBL" id="CP002480">
    <property type="protein sequence ID" value="ADW69829.1"/>
    <property type="molecule type" value="Genomic_DNA"/>
</dbReference>
<name>E8WYC3_GRATM</name>
<protein>
    <submittedName>
        <fullName evidence="1">Phage major capsid protein, hk97 family</fullName>
    </submittedName>
</protein>
<sequence length="76" mass="8394">MSQSTSNLPTLINPLTNQPYPEFEFNSGPYFKSATGELRKPSIALTQRDLAAQRAMSAGTGEHAGHLIGTQFWRTR</sequence>
<proteinExistence type="predicted"/>
<gene>
    <name evidence="1" type="ordered locus">AciX9_2806</name>
</gene>
<dbReference type="STRING" id="1198114.AciX9_2806"/>
<organism evidence="2">
    <name type="scientific">Granulicella tundricola (strain ATCC BAA-1859 / DSM 23138 / MP5ACTX9)</name>
    <dbReference type="NCBI Taxonomy" id="1198114"/>
    <lineage>
        <taxon>Bacteria</taxon>
        <taxon>Pseudomonadati</taxon>
        <taxon>Acidobacteriota</taxon>
        <taxon>Terriglobia</taxon>
        <taxon>Terriglobales</taxon>
        <taxon>Acidobacteriaceae</taxon>
        <taxon>Granulicella</taxon>
    </lineage>
</organism>
<dbReference type="KEGG" id="acm:AciX9_2806"/>
<evidence type="ECO:0000313" key="1">
    <source>
        <dbReference type="EMBL" id="ADW69829.1"/>
    </source>
</evidence>
<keyword evidence="2" id="KW-1185">Reference proteome</keyword>
<dbReference type="RefSeq" id="WP_013581144.1">
    <property type="nucleotide sequence ID" value="NC_015064.1"/>
</dbReference>
<dbReference type="Proteomes" id="UP000000343">
    <property type="component" value="Chromosome"/>
</dbReference>
<evidence type="ECO:0000313" key="2">
    <source>
        <dbReference type="Proteomes" id="UP000000343"/>
    </source>
</evidence>
<dbReference type="AlphaFoldDB" id="E8WYC3"/>
<dbReference type="PaxDb" id="1198114-AciX9_2806"/>
<reference evidence="2" key="1">
    <citation type="submission" date="2011-01" db="EMBL/GenBank/DDBJ databases">
        <title>Complete sequence of chromosome of Acidobacterium sp. MP5ACTX9.</title>
        <authorList>
            <consortium name="US DOE Joint Genome Institute"/>
            <person name="Lucas S."/>
            <person name="Copeland A."/>
            <person name="Lapidus A."/>
            <person name="Cheng J.-F."/>
            <person name="Goodwin L."/>
            <person name="Pitluck S."/>
            <person name="Teshima H."/>
            <person name="Detter J.C."/>
            <person name="Han C."/>
            <person name="Tapia R."/>
            <person name="Land M."/>
            <person name="Hauser L."/>
            <person name="Kyrpides N."/>
            <person name="Ivanova N."/>
            <person name="Ovchinnikova G."/>
            <person name="Pagani I."/>
            <person name="Rawat S.R."/>
            <person name="Mannisto M."/>
            <person name="Haggblom M.M."/>
            <person name="Woyke T."/>
        </authorList>
    </citation>
    <scope>NUCLEOTIDE SEQUENCE [LARGE SCALE GENOMIC DNA]</scope>
    <source>
        <strain evidence="2">MP5ACTX9</strain>
    </source>
</reference>
<dbReference type="HOGENOM" id="CLU_2649374_0_0_0"/>